<dbReference type="PIRSF" id="PIRSF028431">
    <property type="entry name" value="UCP028431"/>
    <property type="match status" value="1"/>
</dbReference>
<reference evidence="2 3" key="1">
    <citation type="submission" date="2024-06" db="EMBL/GenBank/DDBJ databases">
        <authorList>
            <person name="Kaempfer P."/>
            <person name="Viver T."/>
        </authorList>
    </citation>
    <scope>NUCLEOTIDE SEQUENCE [LARGE SCALE GENOMIC DNA]</scope>
    <source>
        <strain evidence="2 3">ST-119</strain>
    </source>
</reference>
<feature type="domain" description="Glycoamylase-like" evidence="1">
    <location>
        <begin position="216"/>
        <end position="439"/>
    </location>
</feature>
<evidence type="ECO:0000259" key="1">
    <source>
        <dbReference type="Pfam" id="PF10091"/>
    </source>
</evidence>
<protein>
    <submittedName>
        <fullName evidence="2">Glucoamylase family protein</fullName>
    </submittedName>
</protein>
<accession>A0ABW8YXU4</accession>
<dbReference type="EMBL" id="JBELPZ010000012">
    <property type="protein sequence ID" value="MFL9845144.1"/>
    <property type="molecule type" value="Genomic_DNA"/>
</dbReference>
<dbReference type="RefSeq" id="WP_408085412.1">
    <property type="nucleotide sequence ID" value="NZ_JBELPZ010000012.1"/>
</dbReference>
<gene>
    <name evidence="2" type="ORF">ABS766_12010</name>
</gene>
<evidence type="ECO:0000313" key="2">
    <source>
        <dbReference type="EMBL" id="MFL9845144.1"/>
    </source>
</evidence>
<proteinExistence type="predicted"/>
<dbReference type="Pfam" id="PF10091">
    <property type="entry name" value="Glycoamylase"/>
    <property type="match status" value="1"/>
</dbReference>
<evidence type="ECO:0000313" key="3">
    <source>
        <dbReference type="Proteomes" id="UP001629156"/>
    </source>
</evidence>
<dbReference type="InterPro" id="IPR019282">
    <property type="entry name" value="Glycoamylase-like_cons_dom"/>
</dbReference>
<organism evidence="2 3">
    <name type="scientific">Flavobacterium rhizosphaerae</name>
    <dbReference type="NCBI Taxonomy" id="3163298"/>
    <lineage>
        <taxon>Bacteria</taxon>
        <taxon>Pseudomonadati</taxon>
        <taxon>Bacteroidota</taxon>
        <taxon>Flavobacteriia</taxon>
        <taxon>Flavobacteriales</taxon>
        <taxon>Flavobacteriaceae</taxon>
        <taxon>Flavobacterium</taxon>
    </lineage>
</organism>
<name>A0ABW8YXU4_9FLAO</name>
<dbReference type="Gene3D" id="1.50.10.140">
    <property type="match status" value="1"/>
</dbReference>
<dbReference type="Proteomes" id="UP001629156">
    <property type="component" value="Unassembled WGS sequence"/>
</dbReference>
<comment type="caution">
    <text evidence="2">The sequence shown here is derived from an EMBL/GenBank/DDBJ whole genome shotgun (WGS) entry which is preliminary data.</text>
</comment>
<dbReference type="PROSITE" id="PS51257">
    <property type="entry name" value="PROKAR_LIPOPROTEIN"/>
    <property type="match status" value="1"/>
</dbReference>
<dbReference type="InterPro" id="IPR016883">
    <property type="entry name" value="UCP028431"/>
</dbReference>
<sequence length="458" mass="52129">MLKNILPVCLLLLLSCNSNKKESPQQKDIAIVQHERLTDEQLLDLVEKQSFKYFWDFAEPNSGLARERYHPDGNYPQNDAHVVTTGGSGFGLLSIIAADSRGYVTRSETLERLEKVAGFLKNADRFHGAWPHWMNGNTGKVQPFGKKDNGGDLVETAFMCEGIICVREYFKNGNEREKKLAAQFDELWKGVDFNWYRNGQNVLYWHWSPEYNWEMNFPLQGYNECLITYVLAASSPTHSIPAAAYHEGWARGGAIKSSNTKYGLPLIVKHNGAEEYGGPLFWAHYSYVGLDPHGLTDEYANYWDLNYNQVMIDYKYCVENPKHYKGYDPDYWGLTASYTHNPDGSTGYTAHMPSNDTGVISPTAAVSSIVYTPEQSIAAMRNFYENFNEQLWGPAGFYDAHSQQYDWSTKKYLAIDQGPMPVMIENYRSGLLWKLFMNAPEVQQGLKKLGFKSGKYGI</sequence>
<keyword evidence="3" id="KW-1185">Reference proteome</keyword>